<protein>
    <recommendedName>
        <fullName evidence="3">Tetracyclin repressor-like C-terminal domain-containing protein</fullName>
    </recommendedName>
</protein>
<accession>A0ABT4JC95</accession>
<organism evidence="1 2">
    <name type="scientific">Paracoccus benzoatiresistens</name>
    <dbReference type="NCBI Taxonomy" id="2997341"/>
    <lineage>
        <taxon>Bacteria</taxon>
        <taxon>Pseudomonadati</taxon>
        <taxon>Pseudomonadota</taxon>
        <taxon>Alphaproteobacteria</taxon>
        <taxon>Rhodobacterales</taxon>
        <taxon>Paracoccaceae</taxon>
        <taxon>Paracoccus</taxon>
    </lineage>
</organism>
<gene>
    <name evidence="1" type="ORF">OU682_20460</name>
</gene>
<name>A0ABT4JC95_9RHOB</name>
<evidence type="ECO:0000313" key="2">
    <source>
        <dbReference type="Proteomes" id="UP001149822"/>
    </source>
</evidence>
<reference evidence="1" key="1">
    <citation type="submission" date="2022-12" db="EMBL/GenBank/DDBJ databases">
        <title>Paracoccus sp. EF6 isolated from a lake water.</title>
        <authorList>
            <person name="Liu H."/>
        </authorList>
    </citation>
    <scope>NUCLEOTIDE SEQUENCE</scope>
    <source>
        <strain evidence="1">EF6</strain>
    </source>
</reference>
<dbReference type="Proteomes" id="UP001149822">
    <property type="component" value="Unassembled WGS sequence"/>
</dbReference>
<comment type="caution">
    <text evidence="1">The sequence shown here is derived from an EMBL/GenBank/DDBJ whole genome shotgun (WGS) entry which is preliminary data.</text>
</comment>
<sequence length="334" mass="35979">MDSFVLCGHHAACAGWGPANCPKGQIAARARFRQNALVSRAALCAFSDFLPLGWSFQHPLVLPAPAWDSPCAPVPPFGAAFSLGPIDISMNTALQPGEHLLSAAIALATRMAAENGKPPCLVEVAKGLAISPESLETFIPDQTHLLNAMAESALEVLLHRVTHGVVAVSCRCPIGQFEALADAYIEWAGCHPYAFRVISAMSAGQLEAHAHMLRCRQSLHDLMHRILQRMKNEGLLGPDDDPNLLIAMSHTYAQGVISKMLNGDLARWAPGLGDQEAARALLRLFIDRCFRQMPLSVTGSRPVESAKIILPDPAPGSVYFRPWSQTDAARTDVG</sequence>
<dbReference type="InterPro" id="IPR036271">
    <property type="entry name" value="Tet_transcr_reg_TetR-rel_C_sf"/>
</dbReference>
<proteinExistence type="predicted"/>
<dbReference type="SUPFAM" id="SSF48498">
    <property type="entry name" value="Tetracyclin repressor-like, C-terminal domain"/>
    <property type="match status" value="1"/>
</dbReference>
<keyword evidence="2" id="KW-1185">Reference proteome</keyword>
<dbReference type="Gene3D" id="1.10.357.10">
    <property type="entry name" value="Tetracycline Repressor, domain 2"/>
    <property type="match status" value="1"/>
</dbReference>
<dbReference type="RefSeq" id="WP_268944065.1">
    <property type="nucleotide sequence ID" value="NZ_JAPTYD010000060.1"/>
</dbReference>
<dbReference type="EMBL" id="JAPTYD010000060">
    <property type="protein sequence ID" value="MCZ0963968.1"/>
    <property type="molecule type" value="Genomic_DNA"/>
</dbReference>
<evidence type="ECO:0000313" key="1">
    <source>
        <dbReference type="EMBL" id="MCZ0963968.1"/>
    </source>
</evidence>
<evidence type="ECO:0008006" key="3">
    <source>
        <dbReference type="Google" id="ProtNLM"/>
    </source>
</evidence>